<accession>A0A1V1V6N1</accession>
<evidence type="ECO:0000313" key="2">
    <source>
        <dbReference type="EMBL" id="QOD56803.1"/>
    </source>
</evidence>
<dbReference type="EMBL" id="AP018045">
    <property type="protein sequence ID" value="BAX54304.1"/>
    <property type="molecule type" value="Genomic_DNA"/>
</dbReference>
<dbReference type="Proteomes" id="UP000516656">
    <property type="component" value="Chromosome 1"/>
</dbReference>
<evidence type="ECO:0000313" key="4">
    <source>
        <dbReference type="Proteomes" id="UP000516656"/>
    </source>
</evidence>
<organism evidence="1 3">
    <name type="scientific">Photobacterium damsela subsp. piscicida</name>
    <name type="common">Pasteurella piscicida</name>
    <dbReference type="NCBI Taxonomy" id="38294"/>
    <lineage>
        <taxon>Bacteria</taxon>
        <taxon>Pseudomonadati</taxon>
        <taxon>Pseudomonadota</taxon>
        <taxon>Gammaproteobacteria</taxon>
        <taxon>Vibrionales</taxon>
        <taxon>Vibrionaceae</taxon>
        <taxon>Photobacterium</taxon>
    </lineage>
</organism>
<reference evidence="3" key="2">
    <citation type="submission" date="2017-05" db="EMBL/GenBank/DDBJ databases">
        <title>Whole genome sequence of fish pathogenic bacteria, Photobacterium damselae subsp. piscicida, strain 91-197, isolated from hybrid striped bass (Morone sp.) in USA.</title>
        <authorList>
            <person name="Teru Y."/>
            <person name="Hikima J."/>
            <person name="Kono T."/>
            <person name="Sakai M."/>
            <person name="Takano T."/>
            <person name="Hawke J.P."/>
            <person name="Takeyama H."/>
            <person name="Aoki T."/>
        </authorList>
    </citation>
    <scope>NUCLEOTIDE SEQUENCE [LARGE SCALE GENOMIC DNA]</scope>
    <source>
        <strain evidence="3">91-197</strain>
    </source>
</reference>
<dbReference type="Proteomes" id="UP000218676">
    <property type="component" value="Chromosome 1"/>
</dbReference>
<sequence length="313" mass="35841">MTNLTLVGSGQTFLSSLASPLKTSRDGYSFDINSDKWILNKDVTISFQREVLSLEPKTHEGFRKTLARYAEEFSAGHTSNMYLRFQRMVRDTGCKSVDEHVVRNWRAMLDDEHEWYLGALRGFLISWYDYGYGGISSEVVRVLEGMRLAGNKKGVAIANRCPYTGALTQNEQIAVTNELIRLFAEDKISLSCYSYLSMLQATARRTIQLRQLKAKDLLKEECSKTGAVNFYLNIPRSKQRGVSFREVFKKLAITEELYLTLLNLIEQEQGKLSKLLGAELTKRQKELTPLLIDWSTTKNMLSRTRYQKADVGW</sequence>
<dbReference type="RefSeq" id="WP_107208900.1">
    <property type="nucleotide sequence ID" value="NZ_AP018045.1"/>
</dbReference>
<reference evidence="1" key="1">
    <citation type="journal article" date="2017" name="Genome Announc.">
        <title>Whole-Genome Sequence of Photobacterium damselae subsp. piscicida Strain 91-197, Isolated from Hybrid Striped Bass (Morone sp.) in the United States.</title>
        <authorList>
            <person name="Teru Y."/>
            <person name="Hikima J."/>
            <person name="Kono T."/>
            <person name="Sakai M."/>
            <person name="Takano T."/>
            <person name="Hawke J.P."/>
            <person name="Takeyama H."/>
            <person name="Aoki T."/>
        </authorList>
    </citation>
    <scope>NUCLEOTIDE SEQUENCE</scope>
    <source>
        <strain evidence="1">91-197</strain>
    </source>
</reference>
<name>A0A1V1V6N1_PHODP</name>
<protein>
    <submittedName>
        <fullName evidence="1">Uncharacterized protein</fullName>
    </submittedName>
</protein>
<reference evidence="2 4" key="3">
    <citation type="submission" date="2020-09" db="EMBL/GenBank/DDBJ databases">
        <title>Complete, closed and curated genome sequences of Photobacterium damselae subsp. piscicida isolates from Australia indicate localised evolution and additional plasmid-borne pathogenicity mechanisms.</title>
        <authorList>
            <person name="Baseggio L."/>
            <person name="Silayeva O."/>
            <person name="Buller N."/>
            <person name="Landos M."/>
            <person name="Engelstaedter J."/>
            <person name="Barnes A.C."/>
        </authorList>
    </citation>
    <scope>NUCLEOTIDE SEQUENCE [LARGE SCALE GENOMIC DNA]</scope>
    <source>
        <strain evidence="2 4">AS-16-0540-1</strain>
    </source>
</reference>
<dbReference type="AlphaFoldDB" id="A0A1V1V6N1"/>
<evidence type="ECO:0000313" key="3">
    <source>
        <dbReference type="Proteomes" id="UP000218676"/>
    </source>
</evidence>
<proteinExistence type="predicted"/>
<dbReference type="EMBL" id="CP061854">
    <property type="protein sequence ID" value="QOD56803.1"/>
    <property type="molecule type" value="Genomic_DNA"/>
</dbReference>
<gene>
    <name evidence="2" type="ORF">IC627_01600</name>
    <name evidence="1" type="ORF">PDPUS_1_02930</name>
</gene>
<evidence type="ECO:0000313" key="1">
    <source>
        <dbReference type="EMBL" id="BAX54304.1"/>
    </source>
</evidence>